<dbReference type="GO" id="GO:0030488">
    <property type="term" value="P:tRNA methylation"/>
    <property type="evidence" value="ECO:0007669"/>
    <property type="project" value="TreeGrafter"/>
</dbReference>
<dbReference type="InterPro" id="IPR019775">
    <property type="entry name" value="WD40_repeat_CS"/>
</dbReference>
<dbReference type="SUPFAM" id="SSF50978">
    <property type="entry name" value="WD40 repeat-like"/>
    <property type="match status" value="3"/>
</dbReference>
<dbReference type="SMART" id="SM00320">
    <property type="entry name" value="WD40"/>
    <property type="match status" value="9"/>
</dbReference>
<sequence>MDSRLACDSGLPMSPTLHHECTRVPVTALASCGALLIAAEGPFLRFYLAKDSRYLSAVRVFKAQAVHGICALAQDQAHASRLVIWGGKLVRSLDIDLAGEYGQEGMNLCLSNIARASDWILDLAPRPKSLEDDRQYVTGTCVAVTAHNALLQVTVESQNPDATPQDDAIHVTISNLTSSSRSILYSAHLFWEGLNRVLVAAGTAFGEIIYWSWSDGDLDVPVSHIHRVFLGHEGSIFGVQISEELPTECCQKLRRVVASCSDDRTIRIWDVSDVNTNSTRPESGRDDLEALRTRHTGFSNEAFDSEEFNSSNCLAIGWGHLSRVWTVRFLEASPCNGSLLLQSAGEDATARTWELIPKSKDNESFPYQLRELDCAAHHSGKNMWSSTISNDSTGVQQVIAGGADSKITATPLGRVLQVQKNAGNTISEYTVHDILSWAQSAESGLENDTTLDTQKSSKKAEFFRSYCFIDETSFLVTTNSGKVLVGALSSGGDSTQSSLLSSSTSLGQLNDLSGYSVCTSGPQAGVAFVAGANGSIYMYRKSAATLAKIHTVGGKVGQVFAAGVSNTNDERVTALLVTLVGQGEAQMLYLDPTCNTNVLRVVSIPISDSSTGTAITSLAHVRTAGQNFVILGFRRGSIAVYHICDNEGGAGQATLNNVVENAHNGETVTSISWFASSNKSTQGQLFSVGRDGRLTVHHIDLFTSSVELVHDLALPFGPNIEGLYFQDDRLLVHGFSSKRWYLYDVTAEEEIMSIDTGGAHRSWTFRAHTSLGGILVWTRASSMHICNQKGSNHTVIRSGGHGREIKAVAISPEPDHGSENPLIATGAEDTDIKIFQYIDGELICRRTLRRHTTGIQHLQWSENGEYLCSSGGCEEFYIWRIRRSLSSPLDIGVVCEYMYMPESEHADLRIMSFDFVLDGTTLVIAMVFSDSSIKVYRYDAAAAVKWQPLAKGLYFTSCLTQCTFLSATRILTAGTDGHAVIWHLPSATNSAVELTWQHPARIHQNSSKVMISHSFSPNTTLIVSGGDDGSLAFILARPTPAHASTSPAASYASPPIIVNRVHASAVTACAILTHGSRVFLITSGNDEWIRLWEIALQEPRSELTPESAEESKDALQIRRLRKIKTNVADVSSMAVLNGNDDIAHARVLVCGVGVEVIRADWATDELAEVDD</sequence>
<dbReference type="Pfam" id="PF00400">
    <property type="entry name" value="WD40"/>
    <property type="match status" value="3"/>
</dbReference>
<evidence type="ECO:0000256" key="5">
    <source>
        <dbReference type="ARBA" id="ARBA00022737"/>
    </source>
</evidence>
<dbReference type="InterPro" id="IPR001680">
    <property type="entry name" value="WD40_rpt"/>
</dbReference>
<evidence type="ECO:0000256" key="4">
    <source>
        <dbReference type="ARBA" id="ARBA00022694"/>
    </source>
</evidence>
<dbReference type="PANTHER" id="PTHR14344:SF3">
    <property type="entry name" value="WD REPEAT-CONTAINING PROTEIN 6"/>
    <property type="match status" value="1"/>
</dbReference>
<dbReference type="InterPro" id="IPR051973">
    <property type="entry name" value="tRNA_Anticodon_Mtase-Reg"/>
</dbReference>
<organism evidence="7 8">
    <name type="scientific">Pyrenophora teres f. teres</name>
    <dbReference type="NCBI Taxonomy" id="97479"/>
    <lineage>
        <taxon>Eukaryota</taxon>
        <taxon>Fungi</taxon>
        <taxon>Dikarya</taxon>
        <taxon>Ascomycota</taxon>
        <taxon>Pezizomycotina</taxon>
        <taxon>Dothideomycetes</taxon>
        <taxon>Pleosporomycetidae</taxon>
        <taxon>Pleosporales</taxon>
        <taxon>Pleosporineae</taxon>
        <taxon>Pleosporaceae</taxon>
        <taxon>Pyrenophora</taxon>
    </lineage>
</organism>
<dbReference type="InterPro" id="IPR015943">
    <property type="entry name" value="WD40/YVTN_repeat-like_dom_sf"/>
</dbReference>
<evidence type="ECO:0000256" key="1">
    <source>
        <dbReference type="ARBA" id="ARBA00004496"/>
    </source>
</evidence>
<dbReference type="PANTHER" id="PTHR14344">
    <property type="entry name" value="WD REPEAT PROTEIN"/>
    <property type="match status" value="1"/>
</dbReference>
<reference evidence="7" key="1">
    <citation type="submission" date="2021-02" db="EMBL/GenBank/DDBJ databases">
        <authorList>
            <person name="Syme A R."/>
            <person name="Syme A R."/>
            <person name="Moolhuijzen P."/>
        </authorList>
    </citation>
    <scope>NUCLEOTIDE SEQUENCE</scope>
    <source>
        <strain evidence="7">W1-1</strain>
    </source>
</reference>
<proteinExistence type="inferred from homology"/>
<keyword evidence="3" id="KW-0853">WD repeat</keyword>
<evidence type="ECO:0000256" key="3">
    <source>
        <dbReference type="ARBA" id="ARBA00022574"/>
    </source>
</evidence>
<dbReference type="PROSITE" id="PS50082">
    <property type="entry name" value="WD_REPEATS_2"/>
    <property type="match status" value="1"/>
</dbReference>
<dbReference type="AlphaFoldDB" id="A0A6S6WDW6"/>
<dbReference type="Gene3D" id="2.130.10.10">
    <property type="entry name" value="YVTN repeat-like/Quinoprotein amine dehydrogenase"/>
    <property type="match status" value="3"/>
</dbReference>
<name>A0A6S6WDW6_9PLEO</name>
<dbReference type="InterPro" id="IPR036322">
    <property type="entry name" value="WD40_repeat_dom_sf"/>
</dbReference>
<accession>A0A6S6WDW6</accession>
<dbReference type="PROSITE" id="PS00678">
    <property type="entry name" value="WD_REPEATS_1"/>
    <property type="match status" value="1"/>
</dbReference>
<dbReference type="Proteomes" id="UP000472372">
    <property type="component" value="Chromosome 9"/>
</dbReference>
<evidence type="ECO:0000256" key="2">
    <source>
        <dbReference type="ARBA" id="ARBA00022490"/>
    </source>
</evidence>
<evidence type="ECO:0000313" key="7">
    <source>
        <dbReference type="EMBL" id="CAE7207476.1"/>
    </source>
</evidence>
<evidence type="ECO:0000313" key="8">
    <source>
        <dbReference type="Proteomes" id="UP000472372"/>
    </source>
</evidence>
<keyword evidence="2" id="KW-0963">Cytoplasm</keyword>
<dbReference type="EMBL" id="HG992985">
    <property type="protein sequence ID" value="CAE7207476.1"/>
    <property type="molecule type" value="Genomic_DNA"/>
</dbReference>
<gene>
    <name evidence="7" type="ORF">PTTW11_09709</name>
</gene>
<comment type="similarity">
    <text evidence="6">Belongs to the WD repeat WDR6 family.</text>
</comment>
<keyword evidence="5" id="KW-0677">Repeat</keyword>
<keyword evidence="4" id="KW-0819">tRNA processing</keyword>
<dbReference type="GO" id="GO:0005737">
    <property type="term" value="C:cytoplasm"/>
    <property type="evidence" value="ECO:0007669"/>
    <property type="project" value="UniProtKB-SubCell"/>
</dbReference>
<evidence type="ECO:0000256" key="6">
    <source>
        <dbReference type="ARBA" id="ARBA00038255"/>
    </source>
</evidence>
<comment type="subcellular location">
    <subcellularLocation>
        <location evidence="1">Cytoplasm</location>
    </subcellularLocation>
</comment>
<protein>
    <submittedName>
        <fullName evidence="7">WD40 repeat protein</fullName>
    </submittedName>
</protein>